<dbReference type="InterPro" id="IPR049730">
    <property type="entry name" value="SNF2/RAD54-like_C"/>
</dbReference>
<dbReference type="SMART" id="SM00490">
    <property type="entry name" value="HELICc"/>
    <property type="match status" value="1"/>
</dbReference>
<evidence type="ECO:0000313" key="5">
    <source>
        <dbReference type="Proteomes" id="UP000006671"/>
    </source>
</evidence>
<feature type="non-terminal residue" evidence="4">
    <location>
        <position position="467"/>
    </location>
</feature>
<sequence>WKRIPKQLQNSFLPFQKIGVEFGIKKEGRVLISDEMGLGKTIQCIAIATHFSNDWPLWIVCPGSLKANWKKEILKWMGGQTVKVDGSDEFITSMQINVIDNSSQVNKGFSLINIISYDLLAKDNIISLVEKEFEKKKKGVMVCDESHLLKSLSSKRSQSLVPLLEQATRTILASGTSCMSRPIELFSQIKAIIGKNSIKKLEFGYRYCGLTQKPKYDSDYKGSSRLSELYCLLSNTIMIRRLKRDVLTELPPKRRSKYYLHVKEEDLKQINGIGGDSKKKFYQKDWGKLQKDKDVIAKYVKTAEAKIDGIRSYLRKIIPKKEKFLIFAHHRRVMDAIEETDDDVKTYEYIRIDGETKDREGLAHHFRSTENCLVAILSMNVAGCGLNFVPCSTVVFAELCWNPALLNQCEDRCHRIGQKGAFVDITYLLAKKTLDDFMWDLLTKKADITDLALNGQKEEKSSHLTRS</sequence>
<keyword evidence="1" id="KW-0378">Hydrolase</keyword>
<dbReference type="VEuPathDB" id="AmoebaDB:NAEGRDRAFT_715"/>
<dbReference type="RefSeq" id="XP_002676025.1">
    <property type="nucleotide sequence ID" value="XM_002675979.1"/>
</dbReference>
<feature type="non-terminal residue" evidence="4">
    <location>
        <position position="1"/>
    </location>
</feature>
<dbReference type="OMA" id="WTNDETK"/>
<dbReference type="InterPro" id="IPR027417">
    <property type="entry name" value="P-loop_NTPase"/>
</dbReference>
<dbReference type="Proteomes" id="UP000006671">
    <property type="component" value="Unassembled WGS sequence"/>
</dbReference>
<dbReference type="SUPFAM" id="SSF52540">
    <property type="entry name" value="P-loop containing nucleoside triphosphate hydrolases"/>
    <property type="match status" value="2"/>
</dbReference>
<organism evidence="5">
    <name type="scientific">Naegleria gruberi</name>
    <name type="common">Amoeba</name>
    <dbReference type="NCBI Taxonomy" id="5762"/>
    <lineage>
        <taxon>Eukaryota</taxon>
        <taxon>Discoba</taxon>
        <taxon>Heterolobosea</taxon>
        <taxon>Tetramitia</taxon>
        <taxon>Eutetramitia</taxon>
        <taxon>Vahlkampfiidae</taxon>
        <taxon>Naegleria</taxon>
    </lineage>
</organism>
<evidence type="ECO:0000259" key="2">
    <source>
        <dbReference type="PROSITE" id="PS51192"/>
    </source>
</evidence>
<dbReference type="PANTHER" id="PTHR45766:SF6">
    <property type="entry name" value="SWI_SNF-RELATED MATRIX-ASSOCIATED ACTIN-DEPENDENT REGULATOR OF CHROMATIN SUBFAMILY A-LIKE PROTEIN 1"/>
    <property type="match status" value="1"/>
</dbReference>
<keyword evidence="5" id="KW-1185">Reference proteome</keyword>
<dbReference type="EMBL" id="GG738874">
    <property type="protein sequence ID" value="EFC43281.1"/>
    <property type="molecule type" value="Genomic_DNA"/>
</dbReference>
<dbReference type="Pfam" id="PF00271">
    <property type="entry name" value="Helicase_C"/>
    <property type="match status" value="1"/>
</dbReference>
<dbReference type="GO" id="GO:0016787">
    <property type="term" value="F:hydrolase activity"/>
    <property type="evidence" value="ECO:0007669"/>
    <property type="project" value="UniProtKB-KW"/>
</dbReference>
<dbReference type="Gene3D" id="3.40.50.300">
    <property type="entry name" value="P-loop containing nucleotide triphosphate hydrolases"/>
    <property type="match status" value="1"/>
</dbReference>
<evidence type="ECO:0000313" key="4">
    <source>
        <dbReference type="EMBL" id="EFC43281.1"/>
    </source>
</evidence>
<dbReference type="SMART" id="SM00487">
    <property type="entry name" value="DEXDc"/>
    <property type="match status" value="1"/>
</dbReference>
<proteinExistence type="predicted"/>
<dbReference type="PROSITE" id="PS51192">
    <property type="entry name" value="HELICASE_ATP_BIND_1"/>
    <property type="match status" value="1"/>
</dbReference>
<feature type="domain" description="Helicase C-terminal" evidence="3">
    <location>
        <begin position="309"/>
        <end position="457"/>
    </location>
</feature>
<dbReference type="GO" id="GO:0005524">
    <property type="term" value="F:ATP binding"/>
    <property type="evidence" value="ECO:0007669"/>
    <property type="project" value="InterPro"/>
</dbReference>
<dbReference type="CDD" id="cd18793">
    <property type="entry name" value="SF2_C_SNF"/>
    <property type="match status" value="1"/>
</dbReference>
<dbReference type="PROSITE" id="PS51194">
    <property type="entry name" value="HELICASE_CTER"/>
    <property type="match status" value="1"/>
</dbReference>
<dbReference type="GO" id="GO:0043596">
    <property type="term" value="C:nuclear replication fork"/>
    <property type="evidence" value="ECO:0007669"/>
    <property type="project" value="TreeGrafter"/>
</dbReference>
<dbReference type="eggNOG" id="KOG1000">
    <property type="taxonomic scope" value="Eukaryota"/>
</dbReference>
<dbReference type="GeneID" id="8852158"/>
<protein>
    <submittedName>
        <fullName evidence="4">Predicted protein</fullName>
    </submittedName>
</protein>
<feature type="domain" description="Helicase ATP-binding" evidence="2">
    <location>
        <begin position="21"/>
        <end position="195"/>
    </location>
</feature>
<evidence type="ECO:0000259" key="3">
    <source>
        <dbReference type="PROSITE" id="PS51194"/>
    </source>
</evidence>
<evidence type="ECO:0000256" key="1">
    <source>
        <dbReference type="ARBA" id="ARBA00022801"/>
    </source>
</evidence>
<reference evidence="4 5" key="1">
    <citation type="journal article" date="2010" name="Cell">
        <title>The genome of Naegleria gruberi illuminates early eukaryotic versatility.</title>
        <authorList>
            <person name="Fritz-Laylin L.K."/>
            <person name="Prochnik S.E."/>
            <person name="Ginger M.L."/>
            <person name="Dacks J.B."/>
            <person name="Carpenter M.L."/>
            <person name="Field M.C."/>
            <person name="Kuo A."/>
            <person name="Paredez A."/>
            <person name="Chapman J."/>
            <person name="Pham J."/>
            <person name="Shu S."/>
            <person name="Neupane R."/>
            <person name="Cipriano M."/>
            <person name="Mancuso J."/>
            <person name="Tu H."/>
            <person name="Salamov A."/>
            <person name="Lindquist E."/>
            <person name="Shapiro H."/>
            <person name="Lucas S."/>
            <person name="Grigoriev I.V."/>
            <person name="Cande W.Z."/>
            <person name="Fulton C."/>
            <person name="Rokhsar D.S."/>
            <person name="Dawson S.C."/>
        </authorList>
    </citation>
    <scope>NUCLEOTIDE SEQUENCE [LARGE SCALE GENOMIC DNA]</scope>
    <source>
        <strain evidence="4 5">NEG-M</strain>
    </source>
</reference>
<dbReference type="InterPro" id="IPR001650">
    <property type="entry name" value="Helicase_C-like"/>
</dbReference>
<dbReference type="Pfam" id="PF00176">
    <property type="entry name" value="SNF2-rel_dom"/>
    <property type="match status" value="1"/>
</dbReference>
<dbReference type="Gene3D" id="3.40.50.10810">
    <property type="entry name" value="Tandem AAA-ATPase domain"/>
    <property type="match status" value="1"/>
</dbReference>
<dbReference type="OrthoDB" id="2801544at2759"/>
<dbReference type="InParanoid" id="D2VIJ8"/>
<dbReference type="KEGG" id="ngr:NAEGRDRAFT_715"/>
<dbReference type="STRING" id="5762.D2VIJ8"/>
<dbReference type="GO" id="GO:0031297">
    <property type="term" value="P:replication fork processing"/>
    <property type="evidence" value="ECO:0007669"/>
    <property type="project" value="TreeGrafter"/>
</dbReference>
<dbReference type="GO" id="GO:0006281">
    <property type="term" value="P:DNA repair"/>
    <property type="evidence" value="ECO:0007669"/>
    <property type="project" value="TreeGrafter"/>
</dbReference>
<dbReference type="InterPro" id="IPR000330">
    <property type="entry name" value="SNF2_N"/>
</dbReference>
<gene>
    <name evidence="4" type="ORF">NAEGRDRAFT_715</name>
</gene>
<dbReference type="AlphaFoldDB" id="D2VIJ8"/>
<accession>D2VIJ8</accession>
<dbReference type="PANTHER" id="PTHR45766">
    <property type="entry name" value="DNA ANNEALING HELICASE AND ENDONUCLEASE ZRANB3 FAMILY MEMBER"/>
    <property type="match status" value="1"/>
</dbReference>
<dbReference type="InterPro" id="IPR014001">
    <property type="entry name" value="Helicase_ATP-bd"/>
</dbReference>
<name>D2VIJ8_NAEGR</name>
<dbReference type="InterPro" id="IPR038718">
    <property type="entry name" value="SNF2-like_sf"/>
</dbReference>